<gene>
    <name evidence="1" type="ORF">FA95DRAFT_1142631</name>
</gene>
<sequence length="90" mass="9487">MISTPSGSAHAMHQIPRPQEQSSVGVQASGATSSATMERLPVAMHSSASAVLTQPSDQPKSTRTKARQSVLNPQNPCDTPRARVMPPEPV</sequence>
<reference evidence="1" key="1">
    <citation type="submission" date="2021-02" db="EMBL/GenBank/DDBJ databases">
        <authorList>
            <consortium name="DOE Joint Genome Institute"/>
            <person name="Ahrendt S."/>
            <person name="Looney B.P."/>
            <person name="Miyauchi S."/>
            <person name="Morin E."/>
            <person name="Drula E."/>
            <person name="Courty P.E."/>
            <person name="Chicoki N."/>
            <person name="Fauchery L."/>
            <person name="Kohler A."/>
            <person name="Kuo A."/>
            <person name="Labutti K."/>
            <person name="Pangilinan J."/>
            <person name="Lipzen A."/>
            <person name="Riley R."/>
            <person name="Andreopoulos W."/>
            <person name="He G."/>
            <person name="Johnson J."/>
            <person name="Barry K.W."/>
            <person name="Grigoriev I.V."/>
            <person name="Nagy L."/>
            <person name="Hibbett D."/>
            <person name="Henrissat B."/>
            <person name="Matheny P.B."/>
            <person name="Labbe J."/>
            <person name="Martin F."/>
        </authorList>
    </citation>
    <scope>NUCLEOTIDE SEQUENCE</scope>
    <source>
        <strain evidence="1">FP105234-sp</strain>
    </source>
</reference>
<dbReference type="Proteomes" id="UP000814033">
    <property type="component" value="Unassembled WGS sequence"/>
</dbReference>
<dbReference type="EMBL" id="MU276413">
    <property type="protein sequence ID" value="KAI0038782.1"/>
    <property type="molecule type" value="Genomic_DNA"/>
</dbReference>
<name>A0ACB8R4H3_9AGAM</name>
<reference evidence="1" key="2">
    <citation type="journal article" date="2022" name="New Phytol.">
        <title>Evolutionary transition to the ectomycorrhizal habit in the genomes of a hyperdiverse lineage of mushroom-forming fungi.</title>
        <authorList>
            <person name="Looney B."/>
            <person name="Miyauchi S."/>
            <person name="Morin E."/>
            <person name="Drula E."/>
            <person name="Courty P.E."/>
            <person name="Kohler A."/>
            <person name="Kuo A."/>
            <person name="LaButti K."/>
            <person name="Pangilinan J."/>
            <person name="Lipzen A."/>
            <person name="Riley R."/>
            <person name="Andreopoulos W."/>
            <person name="He G."/>
            <person name="Johnson J."/>
            <person name="Nolan M."/>
            <person name="Tritt A."/>
            <person name="Barry K.W."/>
            <person name="Grigoriev I.V."/>
            <person name="Nagy L.G."/>
            <person name="Hibbett D."/>
            <person name="Henrissat B."/>
            <person name="Matheny P.B."/>
            <person name="Labbe J."/>
            <person name="Martin F.M."/>
        </authorList>
    </citation>
    <scope>NUCLEOTIDE SEQUENCE</scope>
    <source>
        <strain evidence="1">FP105234-sp</strain>
    </source>
</reference>
<evidence type="ECO:0000313" key="1">
    <source>
        <dbReference type="EMBL" id="KAI0038782.1"/>
    </source>
</evidence>
<organism evidence="1 2">
    <name type="scientific">Auriscalpium vulgare</name>
    <dbReference type="NCBI Taxonomy" id="40419"/>
    <lineage>
        <taxon>Eukaryota</taxon>
        <taxon>Fungi</taxon>
        <taxon>Dikarya</taxon>
        <taxon>Basidiomycota</taxon>
        <taxon>Agaricomycotina</taxon>
        <taxon>Agaricomycetes</taxon>
        <taxon>Russulales</taxon>
        <taxon>Auriscalpiaceae</taxon>
        <taxon>Auriscalpium</taxon>
    </lineage>
</organism>
<accession>A0ACB8R4H3</accession>
<protein>
    <submittedName>
        <fullName evidence="1">Uncharacterized protein</fullName>
    </submittedName>
</protein>
<evidence type="ECO:0000313" key="2">
    <source>
        <dbReference type="Proteomes" id="UP000814033"/>
    </source>
</evidence>
<proteinExistence type="predicted"/>
<comment type="caution">
    <text evidence="1">The sequence shown here is derived from an EMBL/GenBank/DDBJ whole genome shotgun (WGS) entry which is preliminary data.</text>
</comment>
<keyword evidence="2" id="KW-1185">Reference proteome</keyword>